<feature type="domain" description="STAND NTPase 4 small alpha/beta" evidence="3">
    <location>
        <begin position="626"/>
        <end position="677"/>
    </location>
</feature>
<reference evidence="4" key="1">
    <citation type="submission" date="2023-02" db="EMBL/GenBank/DDBJ databases">
        <title>Tahibacter soli sp. nov. isolated from soil.</title>
        <authorList>
            <person name="Baek J.H."/>
            <person name="Lee J.K."/>
            <person name="Choi D.G."/>
            <person name="Jeon C.O."/>
        </authorList>
    </citation>
    <scope>NUCLEOTIDE SEQUENCE</scope>
    <source>
        <strain evidence="4">BL</strain>
    </source>
</reference>
<dbReference type="InterPro" id="IPR057123">
    <property type="entry name" value="STAND_NTPase4_dom"/>
</dbReference>
<accession>A0A9X4BL10</accession>
<feature type="region of interest" description="Disordered" evidence="1">
    <location>
        <begin position="767"/>
        <end position="803"/>
    </location>
</feature>
<dbReference type="GO" id="GO:0016787">
    <property type="term" value="F:hydrolase activity"/>
    <property type="evidence" value="ECO:0007669"/>
    <property type="project" value="InterPro"/>
</dbReference>
<dbReference type="SUPFAM" id="SSF56300">
    <property type="entry name" value="Metallo-dependent phosphatases"/>
    <property type="match status" value="1"/>
</dbReference>
<evidence type="ECO:0000313" key="4">
    <source>
        <dbReference type="EMBL" id="MDC8016273.1"/>
    </source>
</evidence>
<evidence type="ECO:0000313" key="5">
    <source>
        <dbReference type="Proteomes" id="UP001139971"/>
    </source>
</evidence>
<name>A0A9X4BL10_9GAMM</name>
<dbReference type="RefSeq" id="WP_263542448.1">
    <property type="nucleotide sequence ID" value="NZ_JAOVZO020000023.1"/>
</dbReference>
<keyword evidence="5" id="KW-1185">Reference proteome</keyword>
<dbReference type="InterPro" id="IPR004843">
    <property type="entry name" value="Calcineurin-like_PHP"/>
</dbReference>
<dbReference type="Proteomes" id="UP001139971">
    <property type="component" value="Unassembled WGS sequence"/>
</dbReference>
<dbReference type="Gene3D" id="3.60.21.10">
    <property type="match status" value="1"/>
</dbReference>
<dbReference type="Pfam" id="PF24406">
    <property type="entry name" value="nSTAND_NTPase4"/>
    <property type="match status" value="1"/>
</dbReference>
<comment type="caution">
    <text evidence="4">The sequence shown here is derived from an EMBL/GenBank/DDBJ whole genome shotgun (WGS) entry which is preliminary data.</text>
</comment>
<evidence type="ECO:0000259" key="2">
    <source>
        <dbReference type="Pfam" id="PF00149"/>
    </source>
</evidence>
<dbReference type="PANTHER" id="PTHR31302">
    <property type="entry name" value="TRANSMEMBRANE PROTEIN WITH METALLOPHOSPHOESTERASE DOMAIN-RELATED"/>
    <property type="match status" value="1"/>
</dbReference>
<dbReference type="AlphaFoldDB" id="A0A9X4BL10"/>
<feature type="compositionally biased region" description="Basic and acidic residues" evidence="1">
    <location>
        <begin position="771"/>
        <end position="781"/>
    </location>
</feature>
<organism evidence="4 5">
    <name type="scientific">Tahibacter soli</name>
    <dbReference type="NCBI Taxonomy" id="2983605"/>
    <lineage>
        <taxon>Bacteria</taxon>
        <taxon>Pseudomonadati</taxon>
        <taxon>Pseudomonadota</taxon>
        <taxon>Gammaproteobacteria</taxon>
        <taxon>Lysobacterales</taxon>
        <taxon>Rhodanobacteraceae</taxon>
        <taxon>Tahibacter</taxon>
    </lineage>
</organism>
<protein>
    <submittedName>
        <fullName evidence="4">Metallophosphoesterase</fullName>
    </submittedName>
</protein>
<sequence length="1023" mass="115770">MSLMLIHLSDIHIKGASDPILKKADAIANSLNGYVPKASHIVIVISGDVAFSGSKSEYALAKSFLGALRNRIRKESRCEVDFLVCPGNHDCNFQANNESRNNNIAALQQTGAVDDSVIKSCTRIQEEFFKFRESLESWKSPSGDRLWRTVSIEIKNKKIIFDALNVAWVSKIKEDKNLHFPVDRYRDSVSSQSSDVRIIVFHHPLNWFNQAGYRDFRKFLRETGSILISGHEHEGNVGSIDETESGKSVYVEGCVLQEGLDLRGTGFFLLELDLDSMNLSHLRFEYAGDSYRPLTPPKVWDLPSVRTGRLEPSADFRRKLQDAGAISHPDTTSPLTLQDIFVYPDLRKVNERGKTSEFINSKALRQPAETRKGVILKCDERTGSSSLLYQLFLSYLDQGFAPLLIRGSNIQRATSKHVDELIDSTIREQYDEHDRVLVSQKSRKEKILLVDDIDESKVVDAQGRAEVLSHLKKIADHVVIVISGNYGLEELLEENNSADLVEFERYDIQPFGYSRRSELVKRWISIGGKNIGDAELISECDKAERLIAVAMRKSLIPSVPLYLLTLLQSVSAGKSADLKESSLGHYYSFLLYEALLNAGVPKSRLGEHFQYATNLAWEFKNGPSQRIDRAGLRKFNRRFADDYFSVDLDKEIDILLRARVLVAFGDEYEFRYPYIFYHLRGRYLSANIDDEDIKAYIAHCCSHLYVRDYANTILFLAHHATSRWLLDSISAAMSKLFDNFKEISFDGDTREVDNLISDAPALVYKGGSPVQHREEKNKELDKIDEEEGDNDGLMETEENSEQRSLGSQVVMLFKTTEILGQILKNQYSTIRRPHKVQLIESLFDGSLRTLRCFYQDMLESADKLVARVKKAIEDSGSSMDVQKREKLARRFLAEMVESISVGILSHAAASVNAEALVDDISDVVEKKRSLEIGAPAKSNAYRLLALAVALDSAKDIPRAKLAELYQDKKSDLLASRIIKLLVLTRLYMFRTSESDMQWLASTLEISLTQQHKIAYSNSGRKLN</sequence>
<dbReference type="EMBL" id="JAOVZO020000023">
    <property type="protein sequence ID" value="MDC8016273.1"/>
    <property type="molecule type" value="Genomic_DNA"/>
</dbReference>
<dbReference type="InterPro" id="IPR029052">
    <property type="entry name" value="Metallo-depent_PP-like"/>
</dbReference>
<dbReference type="InterPro" id="IPR051158">
    <property type="entry name" value="Metallophosphoesterase_sf"/>
</dbReference>
<gene>
    <name evidence="4" type="ORF">OD750_027410</name>
</gene>
<feature type="compositionally biased region" description="Acidic residues" evidence="1">
    <location>
        <begin position="782"/>
        <end position="799"/>
    </location>
</feature>
<dbReference type="PANTHER" id="PTHR31302:SF0">
    <property type="entry name" value="TRANSMEMBRANE PROTEIN WITH METALLOPHOSPHOESTERASE DOMAIN"/>
    <property type="match status" value="1"/>
</dbReference>
<evidence type="ECO:0000259" key="3">
    <source>
        <dbReference type="Pfam" id="PF24406"/>
    </source>
</evidence>
<dbReference type="Pfam" id="PF00149">
    <property type="entry name" value="Metallophos"/>
    <property type="match status" value="1"/>
</dbReference>
<feature type="domain" description="Calcineurin-like phosphoesterase" evidence="2">
    <location>
        <begin position="5"/>
        <end position="234"/>
    </location>
</feature>
<evidence type="ECO:0000256" key="1">
    <source>
        <dbReference type="SAM" id="MobiDB-lite"/>
    </source>
</evidence>
<proteinExistence type="predicted"/>